<evidence type="ECO:0000256" key="7">
    <source>
        <dbReference type="ARBA" id="ARBA00023136"/>
    </source>
</evidence>
<evidence type="ECO:0000256" key="9">
    <source>
        <dbReference type="SAM" id="Phobius"/>
    </source>
</evidence>
<dbReference type="InterPro" id="IPR018625">
    <property type="entry name" value="Pet100"/>
</dbReference>
<dbReference type="RefSeq" id="XP_004995193.1">
    <property type="nucleotide sequence ID" value="XM_004995136.1"/>
</dbReference>
<accession>F2U757</accession>
<dbReference type="GeneID" id="16075773"/>
<dbReference type="PANTHER" id="PTHR33968:SF1">
    <property type="entry name" value="PROTEIN PET100 HOMOLOG, MITOCHONDRIAL"/>
    <property type="match status" value="1"/>
</dbReference>
<evidence type="ECO:0000256" key="1">
    <source>
        <dbReference type="ARBA" id="ARBA00004167"/>
    </source>
</evidence>
<evidence type="ECO:0000256" key="6">
    <source>
        <dbReference type="ARBA" id="ARBA00023128"/>
    </source>
</evidence>
<evidence type="ECO:0000256" key="2">
    <source>
        <dbReference type="ARBA" id="ARBA00004325"/>
    </source>
</evidence>
<evidence type="ECO:0000256" key="5">
    <source>
        <dbReference type="ARBA" id="ARBA00022989"/>
    </source>
</evidence>
<evidence type="ECO:0008006" key="12">
    <source>
        <dbReference type="Google" id="ProtNLM"/>
    </source>
</evidence>
<sequence length="86" mass="10023">MAGPGMEIFRMTFYVMLPIGMFYYFGLPDFYKNQVLPAFKKVYPDDMPTQSVPTTPEGNKELLDQLIAARRKRQAEAQNQQQQQQE</sequence>
<dbReference type="PANTHER" id="PTHR33968">
    <property type="entry name" value="PROTEIN PET100 HOMOLOG, MITOCHONDRIAL"/>
    <property type="match status" value="1"/>
</dbReference>
<proteinExistence type="inferred from homology"/>
<dbReference type="GO" id="GO:0005743">
    <property type="term" value="C:mitochondrial inner membrane"/>
    <property type="evidence" value="ECO:0007669"/>
    <property type="project" value="TreeGrafter"/>
</dbReference>
<organism evidence="11">
    <name type="scientific">Salpingoeca rosetta (strain ATCC 50818 / BSB-021)</name>
    <dbReference type="NCBI Taxonomy" id="946362"/>
    <lineage>
        <taxon>Eukaryota</taxon>
        <taxon>Choanoflagellata</taxon>
        <taxon>Craspedida</taxon>
        <taxon>Salpingoecidae</taxon>
        <taxon>Salpingoeca</taxon>
    </lineage>
</organism>
<evidence type="ECO:0000256" key="4">
    <source>
        <dbReference type="ARBA" id="ARBA00022946"/>
    </source>
</evidence>
<keyword evidence="7 9" id="KW-0472">Membrane</keyword>
<evidence type="ECO:0000256" key="8">
    <source>
        <dbReference type="ARBA" id="ARBA00038077"/>
    </source>
</evidence>
<dbReference type="KEGG" id="sre:PTSG_04293"/>
<evidence type="ECO:0000313" key="11">
    <source>
        <dbReference type="Proteomes" id="UP000007799"/>
    </source>
</evidence>
<comment type="subcellular location">
    <subcellularLocation>
        <location evidence="1">Membrane</location>
        <topology evidence="1">Single-pass membrane protein</topology>
    </subcellularLocation>
    <subcellularLocation>
        <location evidence="2">Mitochondrion membrane</location>
    </subcellularLocation>
</comment>
<keyword evidence="6" id="KW-0496">Mitochondrion</keyword>
<name>F2U757_SALR5</name>
<evidence type="ECO:0000313" key="10">
    <source>
        <dbReference type="EMBL" id="EGD83689.1"/>
    </source>
</evidence>
<dbReference type="GO" id="GO:0033617">
    <property type="term" value="P:mitochondrial respiratory chain complex IV assembly"/>
    <property type="evidence" value="ECO:0007669"/>
    <property type="project" value="InterPro"/>
</dbReference>
<dbReference type="STRING" id="946362.F2U757"/>
<protein>
    <recommendedName>
        <fullName evidence="12">Protein PET100</fullName>
    </recommendedName>
</protein>
<keyword evidence="3 9" id="KW-0812">Transmembrane</keyword>
<dbReference type="OrthoDB" id="18175at2759"/>
<gene>
    <name evidence="10" type="ORF">PTSG_04293</name>
</gene>
<keyword evidence="11" id="KW-1185">Reference proteome</keyword>
<keyword evidence="5 9" id="KW-1133">Transmembrane helix</keyword>
<dbReference type="AlphaFoldDB" id="F2U757"/>
<dbReference type="GO" id="GO:0051082">
    <property type="term" value="F:unfolded protein binding"/>
    <property type="evidence" value="ECO:0007669"/>
    <property type="project" value="TreeGrafter"/>
</dbReference>
<reference evidence="10" key="1">
    <citation type="submission" date="2009-08" db="EMBL/GenBank/DDBJ databases">
        <title>Annotation of Salpingoeca rosetta.</title>
        <authorList>
            <consortium name="The Broad Institute Genome Sequencing Platform"/>
            <person name="Russ C."/>
            <person name="Cuomo C."/>
            <person name="Burger G."/>
            <person name="Gray M.W."/>
            <person name="Holland P.W.H."/>
            <person name="King N."/>
            <person name="Lang F.B.F."/>
            <person name="Roger A.J."/>
            <person name="Ruiz-Trillo I."/>
            <person name="Young S.K."/>
            <person name="Zeng Q."/>
            <person name="Gargeya S."/>
            <person name="Alvarado L."/>
            <person name="Berlin A."/>
            <person name="Chapman S.B."/>
            <person name="Chen Z."/>
            <person name="Freedman E."/>
            <person name="Gellesch M."/>
            <person name="Goldberg J."/>
            <person name="Griggs A."/>
            <person name="Gujja S."/>
            <person name="Heilman E."/>
            <person name="Heiman D."/>
            <person name="Howarth C."/>
            <person name="Mehta T."/>
            <person name="Neiman D."/>
            <person name="Pearson M."/>
            <person name="Roberts A."/>
            <person name="Saif S."/>
            <person name="Shea T."/>
            <person name="Shenoy N."/>
            <person name="Sisk P."/>
            <person name="Stolte C."/>
            <person name="Sykes S."/>
            <person name="White J."/>
            <person name="Yandava C."/>
            <person name="Haas B."/>
            <person name="Nusbaum C."/>
            <person name="Birren B."/>
        </authorList>
    </citation>
    <scope>NUCLEOTIDE SEQUENCE [LARGE SCALE GENOMIC DNA]</scope>
    <source>
        <strain evidence="10">ATCC 50818</strain>
    </source>
</reference>
<dbReference type="Pfam" id="PF09803">
    <property type="entry name" value="Pet100"/>
    <property type="match status" value="1"/>
</dbReference>
<dbReference type="EMBL" id="GL832963">
    <property type="protein sequence ID" value="EGD83689.1"/>
    <property type="molecule type" value="Genomic_DNA"/>
</dbReference>
<feature type="transmembrane region" description="Helical" evidence="9">
    <location>
        <begin position="12"/>
        <end position="31"/>
    </location>
</feature>
<dbReference type="eggNOG" id="ENOG502SA2D">
    <property type="taxonomic scope" value="Eukaryota"/>
</dbReference>
<dbReference type="OMA" id="KGIKFWP"/>
<dbReference type="InParanoid" id="F2U757"/>
<evidence type="ECO:0000256" key="3">
    <source>
        <dbReference type="ARBA" id="ARBA00022692"/>
    </source>
</evidence>
<dbReference type="Proteomes" id="UP000007799">
    <property type="component" value="Unassembled WGS sequence"/>
</dbReference>
<keyword evidence="4" id="KW-0809">Transit peptide</keyword>
<comment type="similarity">
    <text evidence="8">Belongs to the PET100 family.</text>
</comment>